<dbReference type="Pfam" id="PF12680">
    <property type="entry name" value="SnoaL_2"/>
    <property type="match status" value="1"/>
</dbReference>
<dbReference type="InterPro" id="IPR037401">
    <property type="entry name" value="SnoaL-like"/>
</dbReference>
<dbReference type="Proteomes" id="UP000181962">
    <property type="component" value="Chromosome"/>
</dbReference>
<feature type="domain" description="SnoaL-like" evidence="1">
    <location>
        <begin position="48"/>
        <end position="140"/>
    </location>
</feature>
<evidence type="ECO:0000313" key="3">
    <source>
        <dbReference type="Proteomes" id="UP000181962"/>
    </source>
</evidence>
<dbReference type="PANTHER" id="PTHR41252">
    <property type="entry name" value="BLR2505 PROTEIN"/>
    <property type="match status" value="1"/>
</dbReference>
<name>A0A1L3FKD8_BRAJP</name>
<dbReference type="EMBL" id="CP017637">
    <property type="protein sequence ID" value="APG13779.1"/>
    <property type="molecule type" value="Genomic_DNA"/>
</dbReference>
<accession>A0A1L3FKD8</accession>
<dbReference type="OrthoDB" id="7707694at2"/>
<sequence>MGQGETFRGDPLPAIILASYGTVTTSSPVGVLTLLGDNTGRFEFGDCPQGLRRLFEAGITWHVPGHSPLSGDYIGHDQVGGFFQRTMELSGGAFGIDVHNVLAEDDLVVALVTVKAERNGLSASFPEIHVWRMKNGKATDFREYQGDEQREDRSWS</sequence>
<dbReference type="AlphaFoldDB" id="A0A1L3FKD8"/>
<evidence type="ECO:0000259" key="1">
    <source>
        <dbReference type="Pfam" id="PF12680"/>
    </source>
</evidence>
<dbReference type="Gene3D" id="3.10.450.50">
    <property type="match status" value="1"/>
</dbReference>
<gene>
    <name evidence="2" type="ORF">BKD09_36025</name>
</gene>
<evidence type="ECO:0000313" key="2">
    <source>
        <dbReference type="EMBL" id="APG13779.1"/>
    </source>
</evidence>
<protein>
    <recommendedName>
        <fullName evidence="1">SnoaL-like domain-containing protein</fullName>
    </recommendedName>
</protein>
<proteinExistence type="predicted"/>
<dbReference type="SUPFAM" id="SSF54427">
    <property type="entry name" value="NTF2-like"/>
    <property type="match status" value="1"/>
</dbReference>
<reference evidence="2 3" key="1">
    <citation type="submission" date="2016-11" db="EMBL/GenBank/DDBJ databases">
        <title>Complete Genome Sequence of Bradyrhizobium sp. strain J5, an isolated from soybean nodule in Hokkaido.</title>
        <authorList>
            <person name="Kanehara K."/>
        </authorList>
    </citation>
    <scope>NUCLEOTIDE SEQUENCE [LARGE SCALE GENOMIC DNA]</scope>
    <source>
        <strain evidence="2 3">J5</strain>
    </source>
</reference>
<dbReference type="PANTHER" id="PTHR41252:SF1">
    <property type="entry name" value="BLR2505 PROTEIN"/>
    <property type="match status" value="1"/>
</dbReference>
<dbReference type="InterPro" id="IPR032710">
    <property type="entry name" value="NTF2-like_dom_sf"/>
</dbReference>
<organism evidence="2 3">
    <name type="scientific">Bradyrhizobium japonicum</name>
    <dbReference type="NCBI Taxonomy" id="375"/>
    <lineage>
        <taxon>Bacteria</taxon>
        <taxon>Pseudomonadati</taxon>
        <taxon>Pseudomonadota</taxon>
        <taxon>Alphaproteobacteria</taxon>
        <taxon>Hyphomicrobiales</taxon>
        <taxon>Nitrobacteraceae</taxon>
        <taxon>Bradyrhizobium</taxon>
    </lineage>
</organism>